<protein>
    <submittedName>
        <fullName evidence="1">Uncharacterized protein</fullName>
    </submittedName>
</protein>
<dbReference type="NCBIfam" id="NF041770">
    <property type="entry name" value="CFI_box_CTERM"/>
    <property type="match status" value="1"/>
</dbReference>
<reference evidence="1" key="1">
    <citation type="journal article" date="2015" name="Nature">
        <title>Complex archaea that bridge the gap between prokaryotes and eukaryotes.</title>
        <authorList>
            <person name="Spang A."/>
            <person name="Saw J.H."/>
            <person name="Jorgensen S.L."/>
            <person name="Zaremba-Niedzwiedzka K."/>
            <person name="Martijn J."/>
            <person name="Lind A.E."/>
            <person name="van Eijk R."/>
            <person name="Schleper C."/>
            <person name="Guy L."/>
            <person name="Ettema T.J."/>
        </authorList>
    </citation>
    <scope>NUCLEOTIDE SEQUENCE</scope>
</reference>
<proteinExistence type="predicted"/>
<sequence>MPHLAGKCNCGKAIHYPKNAIHGDTWKCYKCGTVWTLAEKGEPLHTVGSRPPVTNSETPQESDSGSCFIATAVYYSYDAPEVLVLRRFRDDVLLKNKVGRIFVLLYYKISPYYAKRIKATGLFRNMTKHVLCIIVKYIRNRNKNN</sequence>
<dbReference type="AlphaFoldDB" id="A0A0F8ZVE9"/>
<name>A0A0F8ZVE9_9ZZZZ</name>
<dbReference type="InterPro" id="IPR049886">
    <property type="entry name" value="CFI_box_CTERM_dom"/>
</dbReference>
<evidence type="ECO:0000313" key="1">
    <source>
        <dbReference type="EMBL" id="KKK70369.1"/>
    </source>
</evidence>
<comment type="caution">
    <text evidence="1">The sequence shown here is derived from an EMBL/GenBank/DDBJ whole genome shotgun (WGS) entry which is preliminary data.</text>
</comment>
<organism evidence="1">
    <name type="scientific">marine sediment metagenome</name>
    <dbReference type="NCBI Taxonomy" id="412755"/>
    <lineage>
        <taxon>unclassified sequences</taxon>
        <taxon>metagenomes</taxon>
        <taxon>ecological metagenomes</taxon>
    </lineage>
</organism>
<accession>A0A0F8ZVE9</accession>
<dbReference type="EMBL" id="LAZR01058222">
    <property type="protein sequence ID" value="KKK70369.1"/>
    <property type="molecule type" value="Genomic_DNA"/>
</dbReference>
<gene>
    <name evidence="1" type="ORF">LCGC14_2924670</name>
</gene>